<dbReference type="PANTHER" id="PTHR21366">
    <property type="entry name" value="GLYOXALASE FAMILY PROTEIN"/>
    <property type="match status" value="1"/>
</dbReference>
<dbReference type="InterPro" id="IPR037523">
    <property type="entry name" value="VOC_core"/>
</dbReference>
<dbReference type="Pfam" id="PF00903">
    <property type="entry name" value="Glyoxalase"/>
    <property type="match status" value="1"/>
</dbReference>
<evidence type="ECO:0000313" key="6">
    <source>
        <dbReference type="Proteomes" id="UP000078595"/>
    </source>
</evidence>
<feature type="domain" description="VOC" evidence="3">
    <location>
        <begin position="13"/>
        <end position="186"/>
    </location>
</feature>
<dbReference type="KEGG" id="kdj:28968519"/>
<dbReference type="PROSITE" id="PS51819">
    <property type="entry name" value="VOC"/>
    <property type="match status" value="1"/>
</dbReference>
<dbReference type="PANTHER" id="PTHR21366:SF14">
    <property type="entry name" value="GLYOXALASE DOMAIN-CONTAINING PROTEIN 5"/>
    <property type="match status" value="1"/>
</dbReference>
<reference evidence="5" key="3">
    <citation type="submission" date="2024-02" db="EMBL/GenBank/DDBJ databases">
        <title>Comparative genomics of Cryptococcus and Kwoniella reveals pathogenesis evolution and contrasting modes of karyotype evolution via chromosome fusion or intercentromeric recombination.</title>
        <authorList>
            <person name="Coelho M.A."/>
            <person name="David-Palma M."/>
            <person name="Shea T."/>
            <person name="Bowers K."/>
            <person name="McGinley-Smith S."/>
            <person name="Mohammad A.W."/>
            <person name="Gnirke A."/>
            <person name="Yurkov A.M."/>
            <person name="Nowrousian M."/>
            <person name="Sun S."/>
            <person name="Cuomo C.A."/>
            <person name="Heitman J."/>
        </authorList>
    </citation>
    <scope>NUCLEOTIDE SEQUENCE</scope>
    <source>
        <strain evidence="5">CBS 10117</strain>
    </source>
</reference>
<evidence type="ECO:0000259" key="3">
    <source>
        <dbReference type="PROSITE" id="PS51819"/>
    </source>
</evidence>
<dbReference type="InterPro" id="IPR050383">
    <property type="entry name" value="GlyoxalaseI/FosfomycinResist"/>
</dbReference>
<evidence type="ECO:0000313" key="4">
    <source>
        <dbReference type="EMBL" id="OBR85484.1"/>
    </source>
</evidence>
<dbReference type="InterPro" id="IPR029068">
    <property type="entry name" value="Glyas_Bleomycin-R_OHBP_Dase"/>
</dbReference>
<dbReference type="OrthoDB" id="5371818at2759"/>
<name>A0A1A6A603_9TREE</name>
<dbReference type="SUPFAM" id="SSF54593">
    <property type="entry name" value="Glyoxalase/Bleomycin resistance protein/Dihydroxybiphenyl dioxygenase"/>
    <property type="match status" value="1"/>
</dbReference>
<dbReference type="AlphaFoldDB" id="A0A1A6A603"/>
<dbReference type="STRING" id="1296121.A0A1A6A603"/>
<feature type="region of interest" description="Disordered" evidence="2">
    <location>
        <begin position="41"/>
        <end position="63"/>
    </location>
</feature>
<accession>A0A1A6A603</accession>
<gene>
    <name evidence="4" type="ORF">I303_04820</name>
    <name evidence="5" type="ORF">I303_104204</name>
</gene>
<evidence type="ECO:0000313" key="5">
    <source>
        <dbReference type="EMBL" id="WWC61620.1"/>
    </source>
</evidence>
<dbReference type="EMBL" id="CP144534">
    <property type="protein sequence ID" value="WWC61620.1"/>
    <property type="molecule type" value="Genomic_DNA"/>
</dbReference>
<keyword evidence="6" id="KW-1185">Reference proteome</keyword>
<dbReference type="InterPro" id="IPR004360">
    <property type="entry name" value="Glyas_Fos-R_dOase_dom"/>
</dbReference>
<dbReference type="Proteomes" id="UP000078595">
    <property type="component" value="Chromosome 5"/>
</dbReference>
<reference evidence="5" key="2">
    <citation type="submission" date="2013-07" db="EMBL/GenBank/DDBJ databases">
        <authorList>
            <consortium name="The Broad Institute Genome Sequencing Platform"/>
            <person name="Cuomo C."/>
            <person name="Litvintseva A."/>
            <person name="Chen Y."/>
            <person name="Heitman J."/>
            <person name="Sun S."/>
            <person name="Springer D."/>
            <person name="Dromer F."/>
            <person name="Young S.K."/>
            <person name="Zeng Q."/>
            <person name="Gargeya S."/>
            <person name="Fitzgerald M."/>
            <person name="Abouelleil A."/>
            <person name="Alvarado L."/>
            <person name="Berlin A.M."/>
            <person name="Chapman S.B."/>
            <person name="Dewar J."/>
            <person name="Goldberg J."/>
            <person name="Griggs A."/>
            <person name="Gujja S."/>
            <person name="Hansen M."/>
            <person name="Howarth C."/>
            <person name="Imamovic A."/>
            <person name="Larimer J."/>
            <person name="McCowan C."/>
            <person name="Murphy C."/>
            <person name="Pearson M."/>
            <person name="Priest M."/>
            <person name="Roberts A."/>
            <person name="Saif S."/>
            <person name="Shea T."/>
            <person name="Sykes S."/>
            <person name="Wortman J."/>
            <person name="Nusbaum C."/>
            <person name="Birren B."/>
        </authorList>
    </citation>
    <scope>NUCLEOTIDE SEQUENCE</scope>
    <source>
        <strain evidence="5">CBS 10117</strain>
    </source>
</reference>
<dbReference type="GeneID" id="28968519"/>
<organism evidence="4">
    <name type="scientific">Kwoniella dejecticola CBS 10117</name>
    <dbReference type="NCBI Taxonomy" id="1296121"/>
    <lineage>
        <taxon>Eukaryota</taxon>
        <taxon>Fungi</taxon>
        <taxon>Dikarya</taxon>
        <taxon>Basidiomycota</taxon>
        <taxon>Agaricomycotina</taxon>
        <taxon>Tremellomycetes</taxon>
        <taxon>Tremellales</taxon>
        <taxon>Cryptococcaceae</taxon>
        <taxon>Kwoniella</taxon>
    </lineage>
</organism>
<proteinExistence type="inferred from homology"/>
<dbReference type="EMBL" id="KI894031">
    <property type="protein sequence ID" value="OBR85484.1"/>
    <property type="molecule type" value="Genomic_DNA"/>
</dbReference>
<reference evidence="4" key="1">
    <citation type="submission" date="2013-07" db="EMBL/GenBank/DDBJ databases">
        <title>The Genome Sequence of Cryptococcus dejecticola CBS10117.</title>
        <authorList>
            <consortium name="The Broad Institute Genome Sequencing Platform"/>
            <person name="Cuomo C."/>
            <person name="Litvintseva A."/>
            <person name="Chen Y."/>
            <person name="Heitman J."/>
            <person name="Sun S."/>
            <person name="Springer D."/>
            <person name="Dromer F."/>
            <person name="Young S.K."/>
            <person name="Zeng Q."/>
            <person name="Gargeya S."/>
            <person name="Fitzgerald M."/>
            <person name="Abouelleil A."/>
            <person name="Alvarado L."/>
            <person name="Berlin A.M."/>
            <person name="Chapman S.B."/>
            <person name="Dewar J."/>
            <person name="Goldberg J."/>
            <person name="Griggs A."/>
            <person name="Gujja S."/>
            <person name="Hansen M."/>
            <person name="Howarth C."/>
            <person name="Imamovic A."/>
            <person name="Larimer J."/>
            <person name="McCowan C."/>
            <person name="Murphy C."/>
            <person name="Pearson M."/>
            <person name="Priest M."/>
            <person name="Roberts A."/>
            <person name="Saif S."/>
            <person name="Shea T."/>
            <person name="Sykes S."/>
            <person name="Wortman J."/>
            <person name="Nusbaum C."/>
            <person name="Birren B."/>
        </authorList>
    </citation>
    <scope>NUCLEOTIDE SEQUENCE [LARGE SCALE GENOMIC DNA]</scope>
    <source>
        <strain evidence="4">CBS 10117</strain>
    </source>
</reference>
<evidence type="ECO:0000256" key="2">
    <source>
        <dbReference type="SAM" id="MobiDB-lite"/>
    </source>
</evidence>
<evidence type="ECO:0000256" key="1">
    <source>
        <dbReference type="ARBA" id="ARBA00010363"/>
    </source>
</evidence>
<sequence>MPPSSPVVATVKSLDHLVLTVSSLSRTLAFYSRLGMTHEVFTPPSTSTKPSAEIGARGSGSGKERHALVFGSQKINLHIAGKEFEPKAQNVTPGSADLCFVVEEDIMEVYKRLKSAAIAIPKEDPQDLNQVRTNGQQEQGEQVNMDILKMDELDEDGNQKEIMDRTGARGKLTSLYLRDPDGNLIE</sequence>
<protein>
    <recommendedName>
        <fullName evidence="3">VOC domain-containing protein</fullName>
    </recommendedName>
</protein>
<dbReference type="Gene3D" id="3.10.180.10">
    <property type="entry name" value="2,3-Dihydroxybiphenyl 1,2-Dioxygenase, domain 1"/>
    <property type="match status" value="1"/>
</dbReference>
<dbReference type="CDD" id="cd07253">
    <property type="entry name" value="GLOD5"/>
    <property type="match status" value="1"/>
</dbReference>
<comment type="similarity">
    <text evidence="1">Belongs to the glyoxalase I family.</text>
</comment>
<dbReference type="VEuPathDB" id="FungiDB:I303_04820"/>
<dbReference type="RefSeq" id="XP_018263326.1">
    <property type="nucleotide sequence ID" value="XM_018408115.1"/>
</dbReference>